<dbReference type="EMBL" id="AAVT01000001">
    <property type="protein sequence ID" value="EAW33203.1"/>
    <property type="molecule type" value="Genomic_DNA"/>
</dbReference>
<feature type="domain" description="HTH cro/C1-type" evidence="1">
    <location>
        <begin position="14"/>
        <end position="71"/>
    </location>
</feature>
<evidence type="ECO:0000313" key="3">
    <source>
        <dbReference type="Proteomes" id="UP000004931"/>
    </source>
</evidence>
<comment type="caution">
    <text evidence="2">The sequence shown here is derived from an EMBL/GenBank/DDBJ whole genome shotgun (WGS) entry which is preliminary data.</text>
</comment>
<dbReference type="OrthoDB" id="2959414at2"/>
<sequence>MTESATELPFGRFLKFWRGVHSLSQEELAHRLDSSTRHISRLENGSSRPSENMAQDIAAALELGQRDRNYLMLSAGYTAIEEKQDFHDPALKWLRKAMVLTLRSLDPYPAALTDGLGNLLMVNRGWVGFYLNSNTGSTLGNVSNLYELMFNHYGAGNIISDWEDTLSVIMMSLKQGIMLGRKNEGGQQLLSRLEVHPNIPGDWAQRAAILEPMASFKVQVEIDGALKRFYSVAQTIGALGPAAYVSEPRLSIHTLYPEDDSLDLSPLIAKDLSHPLLPY</sequence>
<gene>
    <name evidence="2" type="ORF">GP2143_18146</name>
</gene>
<dbReference type="STRING" id="247633.GP2143_18146"/>
<proteinExistence type="predicted"/>
<dbReference type="Pfam" id="PF01381">
    <property type="entry name" value="HTH_3"/>
    <property type="match status" value="1"/>
</dbReference>
<accession>A0YAP9</accession>
<dbReference type="GO" id="GO:0003677">
    <property type="term" value="F:DNA binding"/>
    <property type="evidence" value="ECO:0007669"/>
    <property type="project" value="InterPro"/>
</dbReference>
<dbReference type="Gene3D" id="3.30.450.180">
    <property type="match status" value="1"/>
</dbReference>
<dbReference type="Proteomes" id="UP000004931">
    <property type="component" value="Unassembled WGS sequence"/>
</dbReference>
<dbReference type="PROSITE" id="PS50943">
    <property type="entry name" value="HTH_CROC1"/>
    <property type="match status" value="1"/>
</dbReference>
<dbReference type="InterPro" id="IPR001387">
    <property type="entry name" value="Cro/C1-type_HTH"/>
</dbReference>
<keyword evidence="3" id="KW-1185">Reference proteome</keyword>
<dbReference type="Gene3D" id="1.10.260.40">
    <property type="entry name" value="lambda repressor-like DNA-binding domains"/>
    <property type="match status" value="1"/>
</dbReference>
<dbReference type="PANTHER" id="PTHR35010:SF4">
    <property type="entry name" value="BLL5781 PROTEIN"/>
    <property type="match status" value="1"/>
</dbReference>
<organism evidence="2 3">
    <name type="scientific">marine gamma proteobacterium HTCC2143</name>
    <dbReference type="NCBI Taxonomy" id="247633"/>
    <lineage>
        <taxon>Bacteria</taxon>
        <taxon>Pseudomonadati</taxon>
        <taxon>Pseudomonadota</taxon>
        <taxon>Gammaproteobacteria</taxon>
        <taxon>Cellvibrionales</taxon>
        <taxon>Spongiibacteraceae</taxon>
        <taxon>BD1-7 clade</taxon>
    </lineage>
</organism>
<dbReference type="InterPro" id="IPR010982">
    <property type="entry name" value="Lambda_DNA-bd_dom_sf"/>
</dbReference>
<dbReference type="InterPro" id="IPR041413">
    <property type="entry name" value="MLTR_LBD"/>
</dbReference>
<reference evidence="2 3" key="1">
    <citation type="journal article" date="2010" name="J. Bacteriol.">
        <title>Genome sequence of the oligotrophic marine Gammaproteobacterium HTCC2143, isolated from the Oregon Coast.</title>
        <authorList>
            <person name="Oh H.M."/>
            <person name="Kang I."/>
            <person name="Ferriera S."/>
            <person name="Giovannoni S.J."/>
            <person name="Cho J.C."/>
        </authorList>
    </citation>
    <scope>NUCLEOTIDE SEQUENCE [LARGE SCALE GENOMIC DNA]</scope>
    <source>
        <strain evidence="2 3">HTCC2143</strain>
    </source>
</reference>
<dbReference type="Pfam" id="PF17765">
    <property type="entry name" value="MLTR_LBD"/>
    <property type="match status" value="1"/>
</dbReference>
<evidence type="ECO:0000313" key="2">
    <source>
        <dbReference type="EMBL" id="EAW33203.1"/>
    </source>
</evidence>
<protein>
    <recommendedName>
        <fullName evidence="1">HTH cro/C1-type domain-containing protein</fullName>
    </recommendedName>
</protein>
<dbReference type="CDD" id="cd00093">
    <property type="entry name" value="HTH_XRE"/>
    <property type="match status" value="1"/>
</dbReference>
<dbReference type="SUPFAM" id="SSF47413">
    <property type="entry name" value="lambda repressor-like DNA-binding domains"/>
    <property type="match status" value="1"/>
</dbReference>
<evidence type="ECO:0000259" key="1">
    <source>
        <dbReference type="PROSITE" id="PS50943"/>
    </source>
</evidence>
<dbReference type="eggNOG" id="COG1396">
    <property type="taxonomic scope" value="Bacteria"/>
</dbReference>
<name>A0YAP9_9GAMM</name>
<dbReference type="SMART" id="SM00530">
    <property type="entry name" value="HTH_XRE"/>
    <property type="match status" value="1"/>
</dbReference>
<dbReference type="AlphaFoldDB" id="A0YAP9"/>
<dbReference type="PANTHER" id="PTHR35010">
    <property type="entry name" value="BLL4672 PROTEIN-RELATED"/>
    <property type="match status" value="1"/>
</dbReference>